<organism evidence="2 3">
    <name type="scientific">Phenylobacterium deserti</name>
    <dbReference type="NCBI Taxonomy" id="1914756"/>
    <lineage>
        <taxon>Bacteria</taxon>
        <taxon>Pseudomonadati</taxon>
        <taxon>Pseudomonadota</taxon>
        <taxon>Alphaproteobacteria</taxon>
        <taxon>Caulobacterales</taxon>
        <taxon>Caulobacteraceae</taxon>
        <taxon>Phenylobacterium</taxon>
    </lineage>
</organism>
<evidence type="ECO:0000313" key="3">
    <source>
        <dbReference type="Proteomes" id="UP000249725"/>
    </source>
</evidence>
<reference evidence="3" key="1">
    <citation type="submission" date="2018-05" db="EMBL/GenBank/DDBJ databases">
        <authorList>
            <person name="Li X."/>
        </authorList>
    </citation>
    <scope>NUCLEOTIDE SEQUENCE [LARGE SCALE GENOMIC DNA]</scope>
    <source>
        <strain evidence="3">YIM 73061</strain>
    </source>
</reference>
<feature type="transmembrane region" description="Helical" evidence="1">
    <location>
        <begin position="33"/>
        <end position="58"/>
    </location>
</feature>
<comment type="caution">
    <text evidence="2">The sequence shown here is derived from an EMBL/GenBank/DDBJ whole genome shotgun (WGS) entry which is preliminary data.</text>
</comment>
<dbReference type="InterPro" id="IPR025557">
    <property type="entry name" value="DUF4282"/>
</dbReference>
<feature type="transmembrane region" description="Helical" evidence="1">
    <location>
        <begin position="64"/>
        <end position="87"/>
    </location>
</feature>
<dbReference type="Proteomes" id="UP000249725">
    <property type="component" value="Unassembled WGS sequence"/>
</dbReference>
<keyword evidence="1" id="KW-0472">Membrane</keyword>
<name>A0A328ASZ4_9CAUL</name>
<dbReference type="RefSeq" id="WP_111512975.1">
    <property type="nucleotide sequence ID" value="NZ_QFYR01000001.1"/>
</dbReference>
<protein>
    <recommendedName>
        <fullName evidence="4">DUF4282 domain-containing protein</fullName>
    </recommendedName>
</protein>
<proteinExistence type="predicted"/>
<sequence>MRRPSNRPQGTGSAILWDLLTFERLMTGQVVHLIYWAGLALIALGVFGALGAAVGVAIRDPFPWGLLLAIPVLVGGLIAMGALLLLWRSFCEFYVAIFKISEDLSVLRQDMEQERGRLGKQP</sequence>
<gene>
    <name evidence="2" type="ORF">DJ018_01190</name>
</gene>
<dbReference type="AlphaFoldDB" id="A0A328ASZ4"/>
<dbReference type="OrthoDB" id="7210529at2"/>
<dbReference type="Pfam" id="PF14110">
    <property type="entry name" value="DUF4282"/>
    <property type="match status" value="1"/>
</dbReference>
<evidence type="ECO:0000313" key="2">
    <source>
        <dbReference type="EMBL" id="RAK56624.1"/>
    </source>
</evidence>
<dbReference type="EMBL" id="QFYR01000001">
    <property type="protein sequence ID" value="RAK56624.1"/>
    <property type="molecule type" value="Genomic_DNA"/>
</dbReference>
<evidence type="ECO:0008006" key="4">
    <source>
        <dbReference type="Google" id="ProtNLM"/>
    </source>
</evidence>
<keyword evidence="1" id="KW-1133">Transmembrane helix</keyword>
<keyword evidence="3" id="KW-1185">Reference proteome</keyword>
<keyword evidence="1" id="KW-0812">Transmembrane</keyword>
<accession>A0A328ASZ4</accession>
<evidence type="ECO:0000256" key="1">
    <source>
        <dbReference type="SAM" id="Phobius"/>
    </source>
</evidence>